<dbReference type="InterPro" id="IPR001041">
    <property type="entry name" value="2Fe-2S_ferredoxin-type"/>
</dbReference>
<evidence type="ECO:0000313" key="9">
    <source>
        <dbReference type="Proteomes" id="UP000242972"/>
    </source>
</evidence>
<evidence type="ECO:0000256" key="4">
    <source>
        <dbReference type="ARBA" id="ARBA00023004"/>
    </source>
</evidence>
<keyword evidence="2" id="KW-0479">Metal-binding</keyword>
<gene>
    <name evidence="8" type="ORF">C7B46_01125</name>
</gene>
<comment type="caution">
    <text evidence="8">The sequence shown here is derived from an EMBL/GenBank/DDBJ whole genome shotgun (WGS) entry which is preliminary data.</text>
</comment>
<proteinExistence type="predicted"/>
<dbReference type="Pfam" id="PF01799">
    <property type="entry name" value="Fer2_2"/>
    <property type="match status" value="1"/>
</dbReference>
<dbReference type="SUPFAM" id="SSF54292">
    <property type="entry name" value="2Fe-2S ferredoxin-like"/>
    <property type="match status" value="1"/>
</dbReference>
<dbReference type="InterPro" id="IPR036884">
    <property type="entry name" value="2Fe-2S-bd_dom_sf"/>
</dbReference>
<dbReference type="PANTHER" id="PTHR44379:SF8">
    <property type="entry name" value="XANTHINE DEHYDROGENASE IRON-SULFUR-BINDING SUBUNIT XDHC-RELATED"/>
    <property type="match status" value="1"/>
</dbReference>
<dbReference type="GO" id="GO:0016491">
    <property type="term" value="F:oxidoreductase activity"/>
    <property type="evidence" value="ECO:0007669"/>
    <property type="project" value="UniProtKB-KW"/>
</dbReference>
<accession>A0A2T2XLD4</accession>
<dbReference type="Pfam" id="PF00111">
    <property type="entry name" value="Fer2"/>
    <property type="match status" value="1"/>
</dbReference>
<evidence type="ECO:0000256" key="3">
    <source>
        <dbReference type="ARBA" id="ARBA00023002"/>
    </source>
</evidence>
<evidence type="ECO:0000256" key="6">
    <source>
        <dbReference type="ARBA" id="ARBA00060707"/>
    </source>
</evidence>
<dbReference type="GO" id="GO:0051537">
    <property type="term" value="F:2 iron, 2 sulfur cluster binding"/>
    <property type="evidence" value="ECO:0007669"/>
    <property type="project" value="UniProtKB-KW"/>
</dbReference>
<evidence type="ECO:0000256" key="5">
    <source>
        <dbReference type="ARBA" id="ARBA00023014"/>
    </source>
</evidence>
<dbReference type="Gene3D" id="1.10.150.120">
    <property type="entry name" value="[2Fe-2S]-binding domain"/>
    <property type="match status" value="1"/>
</dbReference>
<dbReference type="SUPFAM" id="SSF47741">
    <property type="entry name" value="CO dehydrogenase ISP C-domain like"/>
    <property type="match status" value="1"/>
</dbReference>
<sequence>MNNKVPLKLTVNGGTFDIEVEPRWLLSDVLRHQLGLVGTHVGCEQGACGACTVLIDGKPERSCLTFAIQVEGQQITTVEGLTQDENLTPLQEAFSEHHALQCGYCTPGMLLTATALLQQDPHPSELKVREAISGNVCRCTGYQFIVDAILAASGNAKEDQR</sequence>
<comment type="pathway">
    <text evidence="6">Alkaloid degradation; nicotine degradation.</text>
</comment>
<dbReference type="FunFam" id="1.10.150.120:FF:000003">
    <property type="entry name" value="Carbon monoxide dehydrogenase, small subunit"/>
    <property type="match status" value="1"/>
</dbReference>
<dbReference type="PANTHER" id="PTHR44379">
    <property type="entry name" value="OXIDOREDUCTASE WITH IRON-SULFUR SUBUNIT"/>
    <property type="match status" value="1"/>
</dbReference>
<evidence type="ECO:0000256" key="1">
    <source>
        <dbReference type="ARBA" id="ARBA00022714"/>
    </source>
</evidence>
<evidence type="ECO:0000256" key="2">
    <source>
        <dbReference type="ARBA" id="ARBA00022723"/>
    </source>
</evidence>
<keyword evidence="1" id="KW-0001">2Fe-2S</keyword>
<dbReference type="CDD" id="cd00207">
    <property type="entry name" value="fer2"/>
    <property type="match status" value="1"/>
</dbReference>
<dbReference type="InterPro" id="IPR036010">
    <property type="entry name" value="2Fe-2S_ferredoxin-like_sf"/>
</dbReference>
<dbReference type="InterPro" id="IPR051452">
    <property type="entry name" value="Diverse_Oxidoreductases"/>
</dbReference>
<protein>
    <submittedName>
        <fullName evidence="8">(2Fe-2S)-binding protein</fullName>
    </submittedName>
</protein>
<keyword evidence="5" id="KW-0411">Iron-sulfur</keyword>
<dbReference type="Gene3D" id="3.10.20.30">
    <property type="match status" value="1"/>
</dbReference>
<keyword evidence="3" id="KW-0560">Oxidoreductase</keyword>
<dbReference type="InterPro" id="IPR012675">
    <property type="entry name" value="Beta-grasp_dom_sf"/>
</dbReference>
<feature type="domain" description="2Fe-2S ferredoxin-type" evidence="7">
    <location>
        <begin position="5"/>
        <end position="81"/>
    </location>
</feature>
<keyword evidence="4" id="KW-0408">Iron</keyword>
<dbReference type="AlphaFoldDB" id="A0A2T2XLD4"/>
<evidence type="ECO:0000259" key="7">
    <source>
        <dbReference type="PROSITE" id="PS51085"/>
    </source>
</evidence>
<name>A0A2T2XLD4_9FIRM</name>
<reference evidence="8 9" key="1">
    <citation type="journal article" date="2014" name="BMC Genomics">
        <title>Comparison of environmental and isolate Sulfobacillus genomes reveals diverse carbon, sulfur, nitrogen, and hydrogen metabolisms.</title>
        <authorList>
            <person name="Justice N.B."/>
            <person name="Norman A."/>
            <person name="Brown C.T."/>
            <person name="Singh A."/>
            <person name="Thomas B.C."/>
            <person name="Banfield J.F."/>
        </authorList>
    </citation>
    <scope>NUCLEOTIDE SEQUENCE [LARGE SCALE GENOMIC DNA]</scope>
    <source>
        <strain evidence="8">AMDSBA4</strain>
    </source>
</reference>
<dbReference type="PROSITE" id="PS51085">
    <property type="entry name" value="2FE2S_FER_2"/>
    <property type="match status" value="1"/>
</dbReference>
<dbReference type="Proteomes" id="UP000242972">
    <property type="component" value="Unassembled WGS sequence"/>
</dbReference>
<dbReference type="PROSITE" id="PS00197">
    <property type="entry name" value="2FE2S_FER_1"/>
    <property type="match status" value="1"/>
</dbReference>
<organism evidence="8 9">
    <name type="scientific">Sulfobacillus benefaciens</name>
    <dbReference type="NCBI Taxonomy" id="453960"/>
    <lineage>
        <taxon>Bacteria</taxon>
        <taxon>Bacillati</taxon>
        <taxon>Bacillota</taxon>
        <taxon>Clostridia</taxon>
        <taxon>Eubacteriales</taxon>
        <taxon>Clostridiales Family XVII. Incertae Sedis</taxon>
        <taxon>Sulfobacillus</taxon>
    </lineage>
</organism>
<dbReference type="EMBL" id="PXYW01000002">
    <property type="protein sequence ID" value="PSR35300.1"/>
    <property type="molecule type" value="Genomic_DNA"/>
</dbReference>
<dbReference type="InterPro" id="IPR002888">
    <property type="entry name" value="2Fe-2S-bd"/>
</dbReference>
<dbReference type="GO" id="GO:0046872">
    <property type="term" value="F:metal ion binding"/>
    <property type="evidence" value="ECO:0007669"/>
    <property type="project" value="UniProtKB-KW"/>
</dbReference>
<dbReference type="FunFam" id="3.10.20.30:FF:000020">
    <property type="entry name" value="Xanthine dehydrogenase iron-sulfur subunit"/>
    <property type="match status" value="1"/>
</dbReference>
<evidence type="ECO:0000313" key="8">
    <source>
        <dbReference type="EMBL" id="PSR35300.1"/>
    </source>
</evidence>
<dbReference type="InterPro" id="IPR006058">
    <property type="entry name" value="2Fe2S_fd_BS"/>
</dbReference>